<evidence type="ECO:0000313" key="2">
    <source>
        <dbReference type="EMBL" id="GLR06799.1"/>
    </source>
</evidence>
<gene>
    <name evidence="2" type="ORF">GCM10007906_43870</name>
</gene>
<organism evidence="2 3">
    <name type="scientific">Vibrio hyugaensis</name>
    <dbReference type="NCBI Taxonomy" id="1534743"/>
    <lineage>
        <taxon>Bacteria</taxon>
        <taxon>Pseudomonadati</taxon>
        <taxon>Pseudomonadota</taxon>
        <taxon>Gammaproteobacteria</taxon>
        <taxon>Vibrionales</taxon>
        <taxon>Vibrionaceae</taxon>
        <taxon>Vibrio</taxon>
    </lineage>
</organism>
<proteinExistence type="predicted"/>
<accession>A0ABQ5Y9N4</accession>
<keyword evidence="3" id="KW-1185">Reference proteome</keyword>
<protein>
    <recommendedName>
        <fullName evidence="4">Malate transporter</fullName>
    </recommendedName>
</protein>
<dbReference type="RefSeq" id="WP_045396545.1">
    <property type="nucleotide sequence ID" value="NZ_BBLD01000008.1"/>
</dbReference>
<dbReference type="EMBL" id="BSOE01000058">
    <property type="protein sequence ID" value="GLR06799.1"/>
    <property type="molecule type" value="Genomic_DNA"/>
</dbReference>
<feature type="signal peptide" evidence="1">
    <location>
        <begin position="1"/>
        <end position="22"/>
    </location>
</feature>
<evidence type="ECO:0008006" key="4">
    <source>
        <dbReference type="Google" id="ProtNLM"/>
    </source>
</evidence>
<keyword evidence="1" id="KW-0732">Signal</keyword>
<reference evidence="3" key="1">
    <citation type="journal article" date="2019" name="Int. J. Syst. Evol. Microbiol.">
        <title>The Global Catalogue of Microorganisms (GCM) 10K type strain sequencing project: providing services to taxonomists for standard genome sequencing and annotation.</title>
        <authorList>
            <consortium name="The Broad Institute Genomics Platform"/>
            <consortium name="The Broad Institute Genome Sequencing Center for Infectious Disease"/>
            <person name="Wu L."/>
            <person name="Ma J."/>
        </authorList>
    </citation>
    <scope>NUCLEOTIDE SEQUENCE [LARGE SCALE GENOMIC DNA]</scope>
    <source>
        <strain evidence="3">NBRC 110633</strain>
    </source>
</reference>
<name>A0ABQ5Y9N4_9VIBR</name>
<comment type="caution">
    <text evidence="2">The sequence shown here is derived from an EMBL/GenBank/DDBJ whole genome shotgun (WGS) entry which is preliminary data.</text>
</comment>
<evidence type="ECO:0000256" key="1">
    <source>
        <dbReference type="SAM" id="SignalP"/>
    </source>
</evidence>
<dbReference type="Proteomes" id="UP001156669">
    <property type="component" value="Unassembled WGS sequence"/>
</dbReference>
<sequence length="390" mass="44709">MTRALTLLLTSLSLSFTPTVFAYWQAEGFVGLTADLYKDDAQAGQCCDTLANRALIAPRFLWWNDSGWAATFSPYVEYEFQSEEGFINLRETNVTYAGGNIEWLLGYSVIYWGVTEVYQPVNVVNQYDGRIALGYEEKMGQPMLQARWLPDWGDVQMLLLPFHQPRQFRKPNQRRTLTKPVSDDVIYSDGEHHLDSAIRIGFWQDALDVGISAFYGNSREPLLIERSNDWQASYAQILQLGSELQWTQDDILLKWEGTYKSGEGKDYLTLVTGFEYSVYGFSFSQGTLGLIAEYAWDNRDSHAPPTIYNNDVFLGVRWQANDIQDTEFLLSGLFDLEQTSPIYKLTASGRVNEHWKWVAEGYYLSSMSSCEPITYLENDTYLSIGAEYYF</sequence>
<feature type="chain" id="PRO_5047282934" description="Malate transporter" evidence="1">
    <location>
        <begin position="23"/>
        <end position="390"/>
    </location>
</feature>
<evidence type="ECO:0000313" key="3">
    <source>
        <dbReference type="Proteomes" id="UP001156669"/>
    </source>
</evidence>